<evidence type="ECO:0000313" key="16">
    <source>
        <dbReference type="Ensembl" id="ENSANAP00000008640.1"/>
    </source>
</evidence>
<evidence type="ECO:0000256" key="3">
    <source>
        <dbReference type="ARBA" id="ARBA00009048"/>
    </source>
</evidence>
<keyword evidence="8" id="KW-0106">Calcium</keyword>
<dbReference type="GO" id="GO:0071277">
    <property type="term" value="P:cellular response to calcium ion"/>
    <property type="evidence" value="ECO:0007669"/>
    <property type="project" value="TreeGrafter"/>
</dbReference>
<dbReference type="GO" id="GO:0005544">
    <property type="term" value="F:calcium-dependent phospholipid binding"/>
    <property type="evidence" value="ECO:0007669"/>
    <property type="project" value="InterPro"/>
</dbReference>
<dbReference type="FunFam" id="2.60.40.150:FF:000013">
    <property type="entry name" value="copine-9 isoform X1"/>
    <property type="match status" value="1"/>
</dbReference>
<evidence type="ECO:0000256" key="7">
    <source>
        <dbReference type="ARBA" id="ARBA00022782"/>
    </source>
</evidence>
<keyword evidence="9" id="KW-0966">Cell projection</keyword>
<gene>
    <name evidence="16" type="primary">CPNE5</name>
</gene>
<evidence type="ECO:0000256" key="12">
    <source>
        <dbReference type="ARBA" id="ARBA00076303"/>
    </source>
</evidence>
<dbReference type="InterPro" id="IPR035892">
    <property type="entry name" value="C2_domain_sf"/>
</dbReference>
<evidence type="ECO:0000256" key="11">
    <source>
        <dbReference type="ARBA" id="ARBA00074837"/>
    </source>
</evidence>
<dbReference type="Pfam" id="PF00168">
    <property type="entry name" value="C2"/>
    <property type="match status" value="2"/>
</dbReference>
<reference evidence="16" key="1">
    <citation type="submission" date="2025-08" db="UniProtKB">
        <authorList>
            <consortium name="Ensembl"/>
        </authorList>
    </citation>
    <scope>IDENTIFICATION</scope>
</reference>
<dbReference type="InterPro" id="IPR036465">
    <property type="entry name" value="vWFA_dom_sf"/>
</dbReference>
<evidence type="ECO:0000313" key="17">
    <source>
        <dbReference type="Proteomes" id="UP000233020"/>
    </source>
</evidence>
<keyword evidence="6" id="KW-0677">Repeat</keyword>
<dbReference type="Ensembl" id="ENSANAT00000026424.1">
    <property type="protein sequence ID" value="ENSANAP00000008640.1"/>
    <property type="gene ID" value="ENSANAG00000022331.1"/>
</dbReference>
<dbReference type="PROSITE" id="PS50004">
    <property type="entry name" value="C2"/>
    <property type="match status" value="2"/>
</dbReference>
<dbReference type="InterPro" id="IPR045052">
    <property type="entry name" value="Copine"/>
</dbReference>
<evidence type="ECO:0000259" key="14">
    <source>
        <dbReference type="PROSITE" id="PS50004"/>
    </source>
</evidence>
<evidence type="ECO:0000256" key="13">
    <source>
        <dbReference type="SAM" id="MobiDB-lite"/>
    </source>
</evidence>
<dbReference type="GeneTree" id="ENSGT00940000156194"/>
<dbReference type="GO" id="GO:0043204">
    <property type="term" value="C:perikaryon"/>
    <property type="evidence" value="ECO:0007669"/>
    <property type="project" value="UniProtKB-SubCell"/>
</dbReference>
<evidence type="ECO:0000256" key="5">
    <source>
        <dbReference type="ARBA" id="ARBA00022723"/>
    </source>
</evidence>
<dbReference type="PANTHER" id="PTHR10857">
    <property type="entry name" value="COPINE"/>
    <property type="match status" value="1"/>
</dbReference>
<feature type="region of interest" description="Disordered" evidence="13">
    <location>
        <begin position="562"/>
        <end position="593"/>
    </location>
</feature>
<keyword evidence="5" id="KW-0479">Metal-binding</keyword>
<dbReference type="PANTHER" id="PTHR10857:SF51">
    <property type="entry name" value="COPINE-5"/>
    <property type="match status" value="1"/>
</dbReference>
<keyword evidence="7" id="KW-0221">Differentiation</keyword>
<dbReference type="CDD" id="cd01459">
    <property type="entry name" value="vWA_copine_like"/>
    <property type="match status" value="1"/>
</dbReference>
<keyword evidence="17" id="KW-1185">Reference proteome</keyword>
<dbReference type="Pfam" id="PF07002">
    <property type="entry name" value="Copine"/>
    <property type="match status" value="1"/>
</dbReference>
<dbReference type="SMART" id="SM00239">
    <property type="entry name" value="C2"/>
    <property type="match status" value="2"/>
</dbReference>
<comment type="function">
    <text evidence="10">Probable calcium-dependent phospholipid-binding protein that may play a role in calcium-mediated intracellular processes. Plays a role in dendrite formation by melanocytes.</text>
</comment>
<dbReference type="OMA" id="KEQATMQ"/>
<dbReference type="FunFam" id="2.60.40.150:FF:000117">
    <property type="entry name" value="copine-5 isoform X1"/>
    <property type="match status" value="1"/>
</dbReference>
<feature type="domain" description="C2" evidence="14">
    <location>
        <begin position="2"/>
        <end position="134"/>
    </location>
</feature>
<dbReference type="PROSITE" id="PS50234">
    <property type="entry name" value="VWFA"/>
    <property type="match status" value="1"/>
</dbReference>
<dbReference type="CDD" id="cd04048">
    <property type="entry name" value="C2A_Copine"/>
    <property type="match status" value="1"/>
</dbReference>
<feature type="domain" description="VWFA" evidence="15">
    <location>
        <begin position="328"/>
        <end position="554"/>
    </location>
</feature>
<feature type="domain" description="C2" evidence="14">
    <location>
        <begin position="161"/>
        <end position="284"/>
    </location>
</feature>
<dbReference type="AlphaFoldDB" id="A0A2K5CIW5"/>
<reference evidence="16" key="2">
    <citation type="submission" date="2025-09" db="UniProtKB">
        <authorList>
            <consortium name="Ensembl"/>
        </authorList>
    </citation>
    <scope>IDENTIFICATION</scope>
</reference>
<dbReference type="GO" id="GO:0046872">
    <property type="term" value="F:metal ion binding"/>
    <property type="evidence" value="ECO:0007669"/>
    <property type="project" value="UniProtKB-KW"/>
</dbReference>
<dbReference type="InterPro" id="IPR002035">
    <property type="entry name" value="VWF_A"/>
</dbReference>
<dbReference type="SUPFAM" id="SSF49562">
    <property type="entry name" value="C2 domain (Calcium/lipid-binding domain, CaLB)"/>
    <property type="match status" value="2"/>
</dbReference>
<evidence type="ECO:0000256" key="2">
    <source>
        <dbReference type="ARBA" id="ARBA00004484"/>
    </source>
</evidence>
<dbReference type="CDD" id="cd04047">
    <property type="entry name" value="C2B_Copine"/>
    <property type="match status" value="1"/>
</dbReference>
<dbReference type="Gene3D" id="2.60.40.150">
    <property type="entry name" value="C2 domain"/>
    <property type="match status" value="2"/>
</dbReference>
<dbReference type="GO" id="GO:0030154">
    <property type="term" value="P:cell differentiation"/>
    <property type="evidence" value="ECO:0007669"/>
    <property type="project" value="UniProtKB-KW"/>
</dbReference>
<name>A0A2K5CIW5_AOTNA</name>
<accession>A0A2K5CIW5</accession>
<evidence type="ECO:0000259" key="15">
    <source>
        <dbReference type="PROSITE" id="PS50234"/>
    </source>
</evidence>
<protein>
    <recommendedName>
        <fullName evidence="11">Copine-5</fullName>
    </recommendedName>
    <alternativeName>
        <fullName evidence="12">Copine V</fullName>
    </alternativeName>
</protein>
<dbReference type="GO" id="GO:0042995">
    <property type="term" value="C:cell projection"/>
    <property type="evidence" value="ECO:0007669"/>
    <property type="project" value="UniProtKB-SubCell"/>
</dbReference>
<dbReference type="InterPro" id="IPR010734">
    <property type="entry name" value="Copine_C"/>
</dbReference>
<sequence length="593" mass="65748">MEQPEDMASLSEFDSLAGSIPATKVEITVSCRNLLDKDMFSKSDPLCVMYTQGMENKQWREFGRTEVIDNTLNPDFVRKFIVDYFFEEKQNLRFDLYDVDSKSPDLSKHDFLGQAFCTLGEIVGSPGSRLEKPLTIGAFSLNSRTGKPMPAVSNGGVPGKKCGTIILSAEELSNCRDVATMQFCANKLDKKDFFGKSDPFLVFYRSNEDGTFTICHKTEVMKNTLNPVWQTFSIPVRALCNGDYDRTIKVEVYDWDRDGSHDFIGEFTTSYRELARGQSQFNIYEVVNPKKKMKKKKYVNSGTVTLLSFAVESECTFLDYIKGGTQINFTVAIDFTASNGNPSQSTSLHYMSPYQLNAYALALTAVGEIIQHYDSDKMFPALGFGAKLPPDGRVSHEFPLNGNQENPSCCGIDGILEAYHRSLRTVQLYGPTNFAPVVTHVARNAAAVQDGSQYSVLLIITDGVISDMAQTKEAIVNAAKLPMSIIIVGVGQAEFDAMVELDGDDVRISSRGKLAERDIVQFVPFRDYVDRTGNHVLSMARLARDVLAEIPDQLVSYMKAQGIRPRPPPAAPTHSPTQSPARTPPASPLHTHI</sequence>
<comment type="subcellular location">
    <subcellularLocation>
        <location evidence="1">Cell projection</location>
    </subcellularLocation>
    <subcellularLocation>
        <location evidence="2">Perikaryon</location>
    </subcellularLocation>
</comment>
<proteinExistence type="inferred from homology"/>
<evidence type="ECO:0000256" key="1">
    <source>
        <dbReference type="ARBA" id="ARBA00004316"/>
    </source>
</evidence>
<evidence type="ECO:0000256" key="8">
    <source>
        <dbReference type="ARBA" id="ARBA00022837"/>
    </source>
</evidence>
<dbReference type="SUPFAM" id="SSF53300">
    <property type="entry name" value="vWA-like"/>
    <property type="match status" value="1"/>
</dbReference>
<evidence type="ECO:0000256" key="10">
    <source>
        <dbReference type="ARBA" id="ARBA00053866"/>
    </source>
</evidence>
<dbReference type="GeneID" id="105725320"/>
<dbReference type="SMART" id="SM00327">
    <property type="entry name" value="VWA"/>
    <property type="match status" value="1"/>
</dbReference>
<dbReference type="Proteomes" id="UP000233020">
    <property type="component" value="Unplaced"/>
</dbReference>
<organism evidence="16 17">
    <name type="scientific">Aotus nancymaae</name>
    <name type="common">Ma's night monkey</name>
    <dbReference type="NCBI Taxonomy" id="37293"/>
    <lineage>
        <taxon>Eukaryota</taxon>
        <taxon>Metazoa</taxon>
        <taxon>Chordata</taxon>
        <taxon>Craniata</taxon>
        <taxon>Vertebrata</taxon>
        <taxon>Euteleostomi</taxon>
        <taxon>Mammalia</taxon>
        <taxon>Eutheria</taxon>
        <taxon>Euarchontoglires</taxon>
        <taxon>Primates</taxon>
        <taxon>Haplorrhini</taxon>
        <taxon>Platyrrhini</taxon>
        <taxon>Aotidae</taxon>
        <taxon>Aotus</taxon>
    </lineage>
</organism>
<dbReference type="InterPro" id="IPR000008">
    <property type="entry name" value="C2_dom"/>
</dbReference>
<keyword evidence="4" id="KW-0597">Phosphoprotein</keyword>
<evidence type="ECO:0000256" key="6">
    <source>
        <dbReference type="ARBA" id="ARBA00022737"/>
    </source>
</evidence>
<evidence type="ECO:0000256" key="9">
    <source>
        <dbReference type="ARBA" id="ARBA00023273"/>
    </source>
</evidence>
<comment type="similarity">
    <text evidence="3">Belongs to the copine family.</text>
</comment>
<dbReference type="GO" id="GO:0005886">
    <property type="term" value="C:plasma membrane"/>
    <property type="evidence" value="ECO:0007669"/>
    <property type="project" value="TreeGrafter"/>
</dbReference>
<dbReference type="OrthoDB" id="5855668at2759"/>
<dbReference type="InterPro" id="IPR037768">
    <property type="entry name" value="C2B_Copine"/>
</dbReference>
<evidence type="ECO:0000256" key="4">
    <source>
        <dbReference type="ARBA" id="ARBA00022553"/>
    </source>
</evidence>